<dbReference type="PANTHER" id="PTHR12111:SF2">
    <property type="entry name" value="SPLICING FACTOR YJU2B-RELATED"/>
    <property type="match status" value="1"/>
</dbReference>
<gene>
    <name evidence="3" type="ORF">D9757_001391</name>
</gene>
<dbReference type="OrthoDB" id="360327at2759"/>
<evidence type="ECO:0000256" key="1">
    <source>
        <dbReference type="ARBA" id="ARBA00005595"/>
    </source>
</evidence>
<dbReference type="AlphaFoldDB" id="A0A8H5HZD4"/>
<protein>
    <submittedName>
        <fullName evidence="3">Uncharacterized protein</fullName>
    </submittedName>
</protein>
<evidence type="ECO:0000313" key="3">
    <source>
        <dbReference type="EMBL" id="KAF5392156.1"/>
    </source>
</evidence>
<proteinExistence type="inferred from homology"/>
<feature type="region of interest" description="Disordered" evidence="2">
    <location>
        <begin position="78"/>
        <end position="122"/>
    </location>
</feature>
<dbReference type="GO" id="GO:0071014">
    <property type="term" value="C:post-mRNA release spliceosomal complex"/>
    <property type="evidence" value="ECO:0007669"/>
    <property type="project" value="TreeGrafter"/>
</dbReference>
<dbReference type="GO" id="GO:0000398">
    <property type="term" value="P:mRNA splicing, via spliceosome"/>
    <property type="evidence" value="ECO:0007669"/>
    <property type="project" value="InterPro"/>
</dbReference>
<comment type="similarity">
    <text evidence="1">Belongs to the CWC16 family.</text>
</comment>
<dbReference type="GO" id="GO:0005684">
    <property type="term" value="C:U2-type spliceosomal complex"/>
    <property type="evidence" value="ECO:0007669"/>
    <property type="project" value="TreeGrafter"/>
</dbReference>
<dbReference type="PANTHER" id="PTHR12111">
    <property type="entry name" value="SPLICING FACTOR YJU2"/>
    <property type="match status" value="1"/>
</dbReference>
<keyword evidence="4" id="KW-1185">Reference proteome</keyword>
<comment type="caution">
    <text evidence="3">The sequence shown here is derived from an EMBL/GenBank/DDBJ whole genome shotgun (WGS) entry which is preliminary data.</text>
</comment>
<sequence length="258" mass="29567">MLSVTVLENWTKGFSLLDSNFLLTYGAEHATTILEWEFATMQRKRRLETTIQPPSSPFDVNVIFAMDEQNTRYVVTSGARQKDEEWDPEENGGFAVHDTEGNAGPSDPLAALEKSTDAQNHQTKVQIPRLESLMDVSDRHNSDPYSLSLKARKHFREEKKIRKEQERTDTQVKDKYALPSTLKLAEENEDDIQDAKEQWRKGREEILNRERKRRKLVSTVPVPGTSKVAVVESLRARILGSRGRRFQTSSSTSRLHNI</sequence>
<accession>A0A8H5HZD4</accession>
<evidence type="ECO:0000313" key="4">
    <source>
        <dbReference type="Proteomes" id="UP000518752"/>
    </source>
</evidence>
<dbReference type="InterPro" id="IPR007590">
    <property type="entry name" value="Saf4/Yju2"/>
</dbReference>
<organism evidence="3 4">
    <name type="scientific">Collybiopsis confluens</name>
    <dbReference type="NCBI Taxonomy" id="2823264"/>
    <lineage>
        <taxon>Eukaryota</taxon>
        <taxon>Fungi</taxon>
        <taxon>Dikarya</taxon>
        <taxon>Basidiomycota</taxon>
        <taxon>Agaricomycotina</taxon>
        <taxon>Agaricomycetes</taxon>
        <taxon>Agaricomycetidae</taxon>
        <taxon>Agaricales</taxon>
        <taxon>Marasmiineae</taxon>
        <taxon>Omphalotaceae</taxon>
        <taxon>Collybiopsis</taxon>
    </lineage>
</organism>
<evidence type="ECO:0000256" key="2">
    <source>
        <dbReference type="SAM" id="MobiDB-lite"/>
    </source>
</evidence>
<dbReference type="EMBL" id="JAACJN010000006">
    <property type="protein sequence ID" value="KAF5392156.1"/>
    <property type="molecule type" value="Genomic_DNA"/>
</dbReference>
<reference evidence="3 4" key="1">
    <citation type="journal article" date="2020" name="ISME J.">
        <title>Uncovering the hidden diversity of litter-decomposition mechanisms in mushroom-forming fungi.</title>
        <authorList>
            <person name="Floudas D."/>
            <person name="Bentzer J."/>
            <person name="Ahren D."/>
            <person name="Johansson T."/>
            <person name="Persson P."/>
            <person name="Tunlid A."/>
        </authorList>
    </citation>
    <scope>NUCLEOTIDE SEQUENCE [LARGE SCALE GENOMIC DNA]</scope>
    <source>
        <strain evidence="3 4">CBS 406.79</strain>
    </source>
</reference>
<name>A0A8H5HZD4_9AGAR</name>
<dbReference type="Pfam" id="PF04502">
    <property type="entry name" value="Saf4_Yju2"/>
    <property type="match status" value="1"/>
</dbReference>
<dbReference type="Proteomes" id="UP000518752">
    <property type="component" value="Unassembled WGS sequence"/>
</dbReference>